<dbReference type="InterPro" id="IPR036812">
    <property type="entry name" value="NAD(P)_OxRdtase_dom_sf"/>
</dbReference>
<dbReference type="EMBL" id="FOXF01000062">
    <property type="protein sequence ID" value="SFP71961.1"/>
    <property type="molecule type" value="Genomic_DNA"/>
</dbReference>
<keyword evidence="2" id="KW-1185">Reference proteome</keyword>
<evidence type="ECO:0000313" key="1">
    <source>
        <dbReference type="EMBL" id="SFP71961.1"/>
    </source>
</evidence>
<protein>
    <submittedName>
        <fullName evidence="1">Alcohol dehydrogenase (NADP+)</fullName>
    </submittedName>
</protein>
<organism evidence="1 2">
    <name type="scientific">Ruminobacter amylophilus</name>
    <dbReference type="NCBI Taxonomy" id="867"/>
    <lineage>
        <taxon>Bacteria</taxon>
        <taxon>Pseudomonadati</taxon>
        <taxon>Pseudomonadota</taxon>
        <taxon>Gammaproteobacteria</taxon>
        <taxon>Aeromonadales</taxon>
        <taxon>Succinivibrionaceae</taxon>
        <taxon>Ruminobacter</taxon>
    </lineage>
</organism>
<dbReference type="PROSITE" id="PS00063">
    <property type="entry name" value="ALDOKETO_REDUCTASE_3"/>
    <property type="match status" value="1"/>
</dbReference>
<sequence>MIVLPKSVNPERIRSNLDIFDFRLTDDEMNSVRALDTNKPTYNPDNPGNGKWLLKNYPIED</sequence>
<gene>
    <name evidence="1" type="ORF">SAMN02910344_02141</name>
</gene>
<proteinExistence type="predicted"/>
<dbReference type="Gene3D" id="3.20.20.100">
    <property type="entry name" value="NADP-dependent oxidoreductase domain"/>
    <property type="match status" value="1"/>
</dbReference>
<dbReference type="OrthoDB" id="9804790at2"/>
<name>A0A662ZJU6_9GAMM</name>
<evidence type="ECO:0000313" key="2">
    <source>
        <dbReference type="Proteomes" id="UP000243745"/>
    </source>
</evidence>
<dbReference type="AlphaFoldDB" id="A0A662ZJU6"/>
<dbReference type="SUPFAM" id="SSF51430">
    <property type="entry name" value="NAD(P)-linked oxidoreductase"/>
    <property type="match status" value="1"/>
</dbReference>
<dbReference type="GO" id="GO:0016491">
    <property type="term" value="F:oxidoreductase activity"/>
    <property type="evidence" value="ECO:0007669"/>
    <property type="project" value="InterPro"/>
</dbReference>
<dbReference type="Proteomes" id="UP000243745">
    <property type="component" value="Unassembled WGS sequence"/>
</dbReference>
<dbReference type="InterPro" id="IPR018170">
    <property type="entry name" value="Aldo/ket_reductase_CS"/>
</dbReference>
<reference evidence="1 2" key="1">
    <citation type="submission" date="2016-10" db="EMBL/GenBank/DDBJ databases">
        <authorList>
            <person name="Varghese N."/>
            <person name="Submissions S."/>
        </authorList>
    </citation>
    <scope>NUCLEOTIDE SEQUENCE [LARGE SCALE GENOMIC DNA]</scope>
    <source>
        <strain evidence="1 2">DSM 1361</strain>
    </source>
</reference>
<accession>A0A662ZJU6</accession>